<dbReference type="Gramene" id="KFK36365">
    <property type="protein sequence ID" value="KFK36365"/>
    <property type="gene ID" value="AALP_AA4G114000"/>
</dbReference>
<evidence type="ECO:0000313" key="2">
    <source>
        <dbReference type="Proteomes" id="UP000029120"/>
    </source>
</evidence>
<dbReference type="AlphaFoldDB" id="A0A087H2L3"/>
<dbReference type="Proteomes" id="UP000029120">
    <property type="component" value="Chromosome 4"/>
</dbReference>
<evidence type="ECO:0000313" key="1">
    <source>
        <dbReference type="EMBL" id="KFK36365.1"/>
    </source>
</evidence>
<name>A0A087H2L3_ARAAL</name>
<accession>A0A087H2L3</accession>
<gene>
    <name evidence="1" type="ordered locus">AALP_Aa4g114000</name>
</gene>
<organism evidence="1 2">
    <name type="scientific">Arabis alpina</name>
    <name type="common">Alpine rock-cress</name>
    <dbReference type="NCBI Taxonomy" id="50452"/>
    <lineage>
        <taxon>Eukaryota</taxon>
        <taxon>Viridiplantae</taxon>
        <taxon>Streptophyta</taxon>
        <taxon>Embryophyta</taxon>
        <taxon>Tracheophyta</taxon>
        <taxon>Spermatophyta</taxon>
        <taxon>Magnoliopsida</taxon>
        <taxon>eudicotyledons</taxon>
        <taxon>Gunneridae</taxon>
        <taxon>Pentapetalae</taxon>
        <taxon>rosids</taxon>
        <taxon>malvids</taxon>
        <taxon>Brassicales</taxon>
        <taxon>Brassicaceae</taxon>
        <taxon>Arabideae</taxon>
        <taxon>Arabis</taxon>
    </lineage>
</organism>
<protein>
    <submittedName>
        <fullName evidence="1">Uncharacterized protein</fullName>
    </submittedName>
</protein>
<reference evidence="2" key="1">
    <citation type="journal article" date="2015" name="Nat. Plants">
        <title>Genome expansion of Arabis alpina linked with retrotransposition and reduced symmetric DNA methylation.</title>
        <authorList>
            <person name="Willing E.M."/>
            <person name="Rawat V."/>
            <person name="Mandakova T."/>
            <person name="Maumus F."/>
            <person name="James G.V."/>
            <person name="Nordstroem K.J."/>
            <person name="Becker C."/>
            <person name="Warthmann N."/>
            <person name="Chica C."/>
            <person name="Szarzynska B."/>
            <person name="Zytnicki M."/>
            <person name="Albani M.C."/>
            <person name="Kiefer C."/>
            <person name="Bergonzi S."/>
            <person name="Castaings L."/>
            <person name="Mateos J.L."/>
            <person name="Berns M.C."/>
            <person name="Bujdoso N."/>
            <person name="Piofczyk T."/>
            <person name="de Lorenzo L."/>
            <person name="Barrero-Sicilia C."/>
            <person name="Mateos I."/>
            <person name="Piednoel M."/>
            <person name="Hagmann J."/>
            <person name="Chen-Min-Tao R."/>
            <person name="Iglesias-Fernandez R."/>
            <person name="Schuster S.C."/>
            <person name="Alonso-Blanco C."/>
            <person name="Roudier F."/>
            <person name="Carbonero P."/>
            <person name="Paz-Ares J."/>
            <person name="Davis S.J."/>
            <person name="Pecinka A."/>
            <person name="Quesneville H."/>
            <person name="Colot V."/>
            <person name="Lysak M.A."/>
            <person name="Weigel D."/>
            <person name="Coupland G."/>
            <person name="Schneeberger K."/>
        </authorList>
    </citation>
    <scope>NUCLEOTIDE SEQUENCE [LARGE SCALE GENOMIC DNA]</scope>
    <source>
        <strain evidence="2">cv. Pajares</strain>
    </source>
</reference>
<dbReference type="EMBL" id="CM002872">
    <property type="protein sequence ID" value="KFK36365.1"/>
    <property type="molecule type" value="Genomic_DNA"/>
</dbReference>
<sequence length="101" mass="11177">MLATEIKPVPFQSDRVKTNGICYTDAAWRADTKNAGLDWIVNDRNNITIGFCGPCLEPSNGGGSIDARSSDPFKAPEPPTIEYLIGFEATYLPHQQWRESC</sequence>
<keyword evidence="2" id="KW-1185">Reference proteome</keyword>
<proteinExistence type="predicted"/>